<dbReference type="PROSITE" id="PS51257">
    <property type="entry name" value="PROKAR_LIPOPROTEIN"/>
    <property type="match status" value="1"/>
</dbReference>
<name>A0A4P7XEE6_9ALTE</name>
<dbReference type="Proteomes" id="UP000298049">
    <property type="component" value="Chromosome"/>
</dbReference>
<keyword evidence="3" id="KW-1185">Reference proteome</keyword>
<organism evidence="2 3">
    <name type="scientific">Hydrocarboniclastica marina</name>
    <dbReference type="NCBI Taxonomy" id="2259620"/>
    <lineage>
        <taxon>Bacteria</taxon>
        <taxon>Pseudomonadati</taxon>
        <taxon>Pseudomonadota</taxon>
        <taxon>Gammaproteobacteria</taxon>
        <taxon>Alteromonadales</taxon>
        <taxon>Alteromonadaceae</taxon>
        <taxon>Hydrocarboniclastica</taxon>
    </lineage>
</organism>
<evidence type="ECO:0000256" key="1">
    <source>
        <dbReference type="SAM" id="SignalP"/>
    </source>
</evidence>
<gene>
    <name evidence="2" type="ORF">soil367_02975</name>
</gene>
<dbReference type="OrthoDB" id="6078994at2"/>
<dbReference type="KEGG" id="hmi:soil367_02975"/>
<protein>
    <submittedName>
        <fullName evidence="2">Uncharacterized protein</fullName>
    </submittedName>
</protein>
<feature type="chain" id="PRO_5020179127" evidence="1">
    <location>
        <begin position="19"/>
        <end position="82"/>
    </location>
</feature>
<dbReference type="RefSeq" id="WP_136546745.1">
    <property type="nucleotide sequence ID" value="NZ_CP031093.1"/>
</dbReference>
<sequence>MSMTKTLIFLALAGPLLAGCSDSDGNSSKGGEEPMTLSFTTFVNELFEENGVTAEPESVNNREFAFNDQENEGAFDDLIRQQ</sequence>
<keyword evidence="1" id="KW-0732">Signal</keyword>
<dbReference type="AlphaFoldDB" id="A0A4P7XEE6"/>
<reference evidence="2 3" key="1">
    <citation type="submission" date="2018-07" db="EMBL/GenBank/DDBJ databases">
        <title>Marsedoiliclastica nanhaica gen. nov. sp. nov., a novel marine hydrocarbonoclastic bacterium isolated from an in-situ enriched hydrocarbon-degrading consortium in deep-sea sediment.</title>
        <authorList>
            <person name="Dong C."/>
            <person name="Ma T."/>
            <person name="Liu R."/>
            <person name="Shao Z."/>
        </authorList>
    </citation>
    <scope>NUCLEOTIDE SEQUENCE [LARGE SCALE GENOMIC DNA]</scope>
    <source>
        <strain evidence="3">soil36-7</strain>
    </source>
</reference>
<evidence type="ECO:0000313" key="2">
    <source>
        <dbReference type="EMBL" id="QCF24985.1"/>
    </source>
</evidence>
<feature type="signal peptide" evidence="1">
    <location>
        <begin position="1"/>
        <end position="18"/>
    </location>
</feature>
<accession>A0A4P7XEE6</accession>
<dbReference type="EMBL" id="CP031093">
    <property type="protein sequence ID" value="QCF24985.1"/>
    <property type="molecule type" value="Genomic_DNA"/>
</dbReference>
<evidence type="ECO:0000313" key="3">
    <source>
        <dbReference type="Proteomes" id="UP000298049"/>
    </source>
</evidence>
<proteinExistence type="predicted"/>